<feature type="compositionally biased region" description="Basic and acidic residues" evidence="1">
    <location>
        <begin position="1"/>
        <end position="11"/>
    </location>
</feature>
<organism evidence="3 4">
    <name type="scientific">Exocentrus adspersus</name>
    <dbReference type="NCBI Taxonomy" id="1586481"/>
    <lineage>
        <taxon>Eukaryota</taxon>
        <taxon>Metazoa</taxon>
        <taxon>Ecdysozoa</taxon>
        <taxon>Arthropoda</taxon>
        <taxon>Hexapoda</taxon>
        <taxon>Insecta</taxon>
        <taxon>Pterygota</taxon>
        <taxon>Neoptera</taxon>
        <taxon>Endopterygota</taxon>
        <taxon>Coleoptera</taxon>
        <taxon>Polyphaga</taxon>
        <taxon>Cucujiformia</taxon>
        <taxon>Chrysomeloidea</taxon>
        <taxon>Cerambycidae</taxon>
        <taxon>Lamiinae</taxon>
        <taxon>Acanthocinini</taxon>
        <taxon>Exocentrus</taxon>
    </lineage>
</organism>
<dbReference type="InterPro" id="IPR004875">
    <property type="entry name" value="DDE_SF_endonuclease_dom"/>
</dbReference>
<comment type="caution">
    <text evidence="3">The sequence shown here is derived from an EMBL/GenBank/DDBJ whole genome shotgun (WGS) entry which is preliminary data.</text>
</comment>
<proteinExistence type="predicted"/>
<reference evidence="3 4" key="1">
    <citation type="journal article" date="2023" name="Insect Mol. Biol.">
        <title>Genome sequencing provides insights into the evolution of gene families encoding plant cell wall-degrading enzymes in longhorned beetles.</title>
        <authorList>
            <person name="Shin N.R."/>
            <person name="Okamura Y."/>
            <person name="Kirsch R."/>
            <person name="Pauchet Y."/>
        </authorList>
    </citation>
    <scope>NUCLEOTIDE SEQUENCE [LARGE SCALE GENOMIC DNA]</scope>
    <source>
        <strain evidence="3">EAD_L_NR</strain>
    </source>
</reference>
<keyword evidence="4" id="KW-1185">Reference proteome</keyword>
<protein>
    <recommendedName>
        <fullName evidence="2">DDE-1 domain-containing protein</fullName>
    </recommendedName>
</protein>
<name>A0AAV8VJE5_9CUCU</name>
<dbReference type="Proteomes" id="UP001159042">
    <property type="component" value="Unassembled WGS sequence"/>
</dbReference>
<evidence type="ECO:0000256" key="1">
    <source>
        <dbReference type="SAM" id="MobiDB-lite"/>
    </source>
</evidence>
<dbReference type="AlphaFoldDB" id="A0AAV8VJE5"/>
<dbReference type="Pfam" id="PF03184">
    <property type="entry name" value="DDE_1"/>
    <property type="match status" value="1"/>
</dbReference>
<evidence type="ECO:0000259" key="2">
    <source>
        <dbReference type="Pfam" id="PF03184"/>
    </source>
</evidence>
<dbReference type="EMBL" id="JANEYG010000079">
    <property type="protein sequence ID" value="KAJ8914120.1"/>
    <property type="molecule type" value="Genomic_DNA"/>
</dbReference>
<gene>
    <name evidence="3" type="ORF">NQ315_016196</name>
</gene>
<dbReference type="GO" id="GO:0003676">
    <property type="term" value="F:nucleic acid binding"/>
    <property type="evidence" value="ECO:0007669"/>
    <property type="project" value="InterPro"/>
</dbReference>
<accession>A0AAV8VJE5</accession>
<evidence type="ECO:0000313" key="4">
    <source>
        <dbReference type="Proteomes" id="UP001159042"/>
    </source>
</evidence>
<feature type="region of interest" description="Disordered" evidence="1">
    <location>
        <begin position="1"/>
        <end position="31"/>
    </location>
</feature>
<evidence type="ECO:0000313" key="3">
    <source>
        <dbReference type="EMBL" id="KAJ8914120.1"/>
    </source>
</evidence>
<sequence>MRMRRASDPSRLRAIGQKGKPLSRVSGGSGRESTTVLACVGADGSVLPPLIVFKGAGVQARWVSDKAYPGTLYAVSKNGWMECHRPAKRNYDVWLAWEALGAHLT</sequence>
<feature type="domain" description="DDE-1" evidence="2">
    <location>
        <begin position="32"/>
        <end position="82"/>
    </location>
</feature>